<reference evidence="2" key="1">
    <citation type="submission" date="2017-11" db="EMBL/GenBank/DDBJ databases">
        <authorList>
            <person name="Lima N.C."/>
            <person name="Parody-Merino A.M."/>
            <person name="Battley P.F."/>
            <person name="Fidler A.E."/>
            <person name="Prosdocimi F."/>
        </authorList>
    </citation>
    <scope>NUCLEOTIDE SEQUENCE [LARGE SCALE GENOMIC DNA]</scope>
</reference>
<dbReference type="Proteomes" id="UP000233556">
    <property type="component" value="Unassembled WGS sequence"/>
</dbReference>
<dbReference type="OrthoDB" id="10056483at2759"/>
<keyword evidence="1" id="KW-0695">RNA-directed DNA polymerase</keyword>
<keyword evidence="1" id="KW-0808">Transferase</keyword>
<dbReference type="GO" id="GO:0003964">
    <property type="term" value="F:RNA-directed DNA polymerase activity"/>
    <property type="evidence" value="ECO:0007669"/>
    <property type="project" value="UniProtKB-KW"/>
</dbReference>
<name>A0A2I0UH63_LIMLA</name>
<accession>A0A2I0UH63</accession>
<protein>
    <submittedName>
        <fullName evidence="1">Rna-directed dna polymerase from mobile element jockey-like</fullName>
    </submittedName>
</protein>
<dbReference type="PANTHER" id="PTHR33332">
    <property type="entry name" value="REVERSE TRANSCRIPTASE DOMAIN-CONTAINING PROTEIN"/>
    <property type="match status" value="1"/>
</dbReference>
<evidence type="ECO:0000313" key="1">
    <source>
        <dbReference type="EMBL" id="PKU45376.1"/>
    </source>
</evidence>
<keyword evidence="1" id="KW-0548">Nucleotidyltransferase</keyword>
<proteinExistence type="predicted"/>
<gene>
    <name evidence="1" type="ORF">llap_4320</name>
</gene>
<dbReference type="EMBL" id="KZ505763">
    <property type="protein sequence ID" value="PKU45376.1"/>
    <property type="molecule type" value="Genomic_DNA"/>
</dbReference>
<reference evidence="2" key="2">
    <citation type="submission" date="2017-12" db="EMBL/GenBank/DDBJ databases">
        <title>Genome sequence of the Bar-tailed Godwit (Limosa lapponica baueri).</title>
        <authorList>
            <person name="Lima N.C.B."/>
            <person name="Parody-Merino A.M."/>
            <person name="Battley P.F."/>
            <person name="Fidler A.E."/>
            <person name="Prosdocimi F."/>
        </authorList>
    </citation>
    <scope>NUCLEOTIDE SEQUENCE [LARGE SCALE GENOMIC DNA]</scope>
</reference>
<keyword evidence="2" id="KW-1185">Reference proteome</keyword>
<evidence type="ECO:0000313" key="2">
    <source>
        <dbReference type="Proteomes" id="UP000233556"/>
    </source>
</evidence>
<sequence>MSKWKPVTSRVPQGSVLGPVLFNIFVGDMDSGIDCTLSKFTNNTKLCGGVGTQEGRHAIQRDLDRLDKWACVNLMKFNEDRNLFDNSNGGGPGLSGPGHHCFSFPVLLTGRNSSVSLNQNNCADPEVIERGGALGARGDSPAARGEDHG</sequence>
<organism evidence="1 2">
    <name type="scientific">Limosa lapponica baueri</name>
    <dbReference type="NCBI Taxonomy" id="1758121"/>
    <lineage>
        <taxon>Eukaryota</taxon>
        <taxon>Metazoa</taxon>
        <taxon>Chordata</taxon>
        <taxon>Craniata</taxon>
        <taxon>Vertebrata</taxon>
        <taxon>Euteleostomi</taxon>
        <taxon>Archelosauria</taxon>
        <taxon>Archosauria</taxon>
        <taxon>Dinosauria</taxon>
        <taxon>Saurischia</taxon>
        <taxon>Theropoda</taxon>
        <taxon>Coelurosauria</taxon>
        <taxon>Aves</taxon>
        <taxon>Neognathae</taxon>
        <taxon>Neoaves</taxon>
        <taxon>Charadriiformes</taxon>
        <taxon>Scolopacidae</taxon>
        <taxon>Limosa</taxon>
    </lineage>
</organism>
<dbReference type="AlphaFoldDB" id="A0A2I0UH63"/>